<keyword evidence="1" id="KW-0812">Transmembrane</keyword>
<dbReference type="AlphaFoldDB" id="A0A261F7M2"/>
<evidence type="ECO:0000313" key="3">
    <source>
        <dbReference type="Proteomes" id="UP000243657"/>
    </source>
</evidence>
<protein>
    <submittedName>
        <fullName evidence="2">Uncharacterized protein</fullName>
    </submittedName>
</protein>
<keyword evidence="3" id="KW-1185">Reference proteome</keyword>
<keyword evidence="1" id="KW-0472">Membrane</keyword>
<keyword evidence="1" id="KW-1133">Transmembrane helix</keyword>
<dbReference type="Proteomes" id="UP000243657">
    <property type="component" value="Unassembled WGS sequence"/>
</dbReference>
<dbReference type="RefSeq" id="WP_094726113.1">
    <property type="nucleotide sequence ID" value="NZ_JBHLWS010000002.1"/>
</dbReference>
<name>A0A261F7M2_9BIFI</name>
<organism evidence="2 3">
    <name type="scientific">Alloscardovia macacae</name>
    <dbReference type="NCBI Taxonomy" id="1160091"/>
    <lineage>
        <taxon>Bacteria</taxon>
        <taxon>Bacillati</taxon>
        <taxon>Actinomycetota</taxon>
        <taxon>Actinomycetes</taxon>
        <taxon>Bifidobacteriales</taxon>
        <taxon>Bifidobacteriaceae</taxon>
        <taxon>Alloscardovia</taxon>
    </lineage>
</organism>
<proteinExistence type="predicted"/>
<evidence type="ECO:0000313" key="2">
    <source>
        <dbReference type="EMBL" id="OZG55023.1"/>
    </source>
</evidence>
<feature type="transmembrane region" description="Helical" evidence="1">
    <location>
        <begin position="25"/>
        <end position="43"/>
    </location>
</feature>
<comment type="caution">
    <text evidence="2">The sequence shown here is derived from an EMBL/GenBank/DDBJ whole genome shotgun (WGS) entry which is preliminary data.</text>
</comment>
<sequence length="93" mass="9935">MKDFHDFLDDTMQDSMGQALTKKSTMYLFAFISAVCSLLVACLSPKKNTASVALGAVGATLWGVLAYTSFVQEKDEADALYELASVADEAAGE</sequence>
<accession>A0A261F7M2</accession>
<gene>
    <name evidence="2" type="ORF">ALMA_0348</name>
</gene>
<feature type="transmembrane region" description="Helical" evidence="1">
    <location>
        <begin position="50"/>
        <end position="70"/>
    </location>
</feature>
<reference evidence="2 3" key="1">
    <citation type="journal article" date="2017" name="BMC Genomics">
        <title>Comparative genomic and phylogenomic analyses of the Bifidobacteriaceae family.</title>
        <authorList>
            <person name="Lugli G.A."/>
            <person name="Milani C."/>
            <person name="Turroni F."/>
            <person name="Duranti S."/>
            <person name="Mancabelli L."/>
            <person name="Mangifesta M."/>
            <person name="Ferrario C."/>
            <person name="Modesto M."/>
            <person name="Mattarelli P."/>
            <person name="Jiri K."/>
            <person name="van Sinderen D."/>
            <person name="Ventura M."/>
        </authorList>
    </citation>
    <scope>NUCLEOTIDE SEQUENCE [LARGE SCALE GENOMIC DNA]</scope>
    <source>
        <strain evidence="2 3">DSM 24762</strain>
    </source>
</reference>
<dbReference type="EMBL" id="MWWT01000001">
    <property type="protein sequence ID" value="OZG55023.1"/>
    <property type="molecule type" value="Genomic_DNA"/>
</dbReference>
<evidence type="ECO:0000256" key="1">
    <source>
        <dbReference type="SAM" id="Phobius"/>
    </source>
</evidence>